<dbReference type="CDD" id="cd08896">
    <property type="entry name" value="SRPBCC_CalC_Aha1-like_3"/>
    <property type="match status" value="1"/>
</dbReference>
<dbReference type="STRING" id="1280954.HPO_08873"/>
<dbReference type="EMBL" id="ARYM01000009">
    <property type="protein sequence ID" value="KCZ98655.1"/>
    <property type="molecule type" value="Genomic_DNA"/>
</dbReference>
<sequence>MTSHEPKFVLTHERVMDAPLEKVWRCWTEPALLEKWFCPKPWYVTDARMDLRPGGESYSVMNGPEGERFENLGVFLDVTPMKRIVTTDAFLPGWVPSERPFLTCETLFADAGEGRTHYIWRALHWSEEAMKEHEVMGFHEGWRMAADQLEALAKGL</sequence>
<protein>
    <submittedName>
        <fullName evidence="3">GTP-binding protein</fullName>
    </submittedName>
</protein>
<dbReference type="Gene3D" id="3.30.530.20">
    <property type="match status" value="1"/>
</dbReference>
<dbReference type="AlphaFoldDB" id="A0A062VJ83"/>
<dbReference type="Proteomes" id="UP000027100">
    <property type="component" value="Unassembled WGS sequence"/>
</dbReference>
<dbReference type="OrthoDB" id="9805228at2"/>
<dbReference type="InterPro" id="IPR013538">
    <property type="entry name" value="ASHA1/2-like_C"/>
</dbReference>
<gene>
    <name evidence="3" type="ORF">HPO_08873</name>
</gene>
<name>A0A062VJ83_9PROT</name>
<dbReference type="RefSeq" id="WP_035597285.1">
    <property type="nucleotide sequence ID" value="NZ_ARYM01000009.1"/>
</dbReference>
<reference evidence="3 4" key="1">
    <citation type="journal article" date="2014" name="Antonie Van Leeuwenhoek">
        <title>Hyphomonas beringensis sp. nov. and Hyphomonas chukchiensis sp. nov., isolated from surface seawater of the Bering Sea and Chukchi Sea.</title>
        <authorList>
            <person name="Li C."/>
            <person name="Lai Q."/>
            <person name="Li G."/>
            <person name="Dong C."/>
            <person name="Wang J."/>
            <person name="Liao Y."/>
            <person name="Shao Z."/>
        </authorList>
    </citation>
    <scope>NUCLEOTIDE SEQUENCE [LARGE SCALE GENOMIC DNA]</scope>
    <source>
        <strain evidence="3 4">PS728</strain>
    </source>
</reference>
<proteinExistence type="inferred from homology"/>
<evidence type="ECO:0000313" key="4">
    <source>
        <dbReference type="Proteomes" id="UP000027100"/>
    </source>
</evidence>
<evidence type="ECO:0000256" key="1">
    <source>
        <dbReference type="ARBA" id="ARBA00006817"/>
    </source>
</evidence>
<evidence type="ECO:0000259" key="2">
    <source>
        <dbReference type="Pfam" id="PF08327"/>
    </source>
</evidence>
<keyword evidence="4" id="KW-1185">Reference proteome</keyword>
<comment type="caution">
    <text evidence="3">The sequence shown here is derived from an EMBL/GenBank/DDBJ whole genome shotgun (WGS) entry which is preliminary data.</text>
</comment>
<accession>A0A062VJ83</accession>
<dbReference type="InterPro" id="IPR023393">
    <property type="entry name" value="START-like_dom_sf"/>
</dbReference>
<dbReference type="SUPFAM" id="SSF55961">
    <property type="entry name" value="Bet v1-like"/>
    <property type="match status" value="1"/>
</dbReference>
<feature type="domain" description="Activator of Hsp90 ATPase homologue 1/2-like C-terminal" evidence="2">
    <location>
        <begin position="17"/>
        <end position="153"/>
    </location>
</feature>
<dbReference type="Pfam" id="PF08327">
    <property type="entry name" value="AHSA1"/>
    <property type="match status" value="1"/>
</dbReference>
<evidence type="ECO:0000313" key="3">
    <source>
        <dbReference type="EMBL" id="KCZ98655.1"/>
    </source>
</evidence>
<dbReference type="PATRIC" id="fig|1280954.3.peg.1797"/>
<comment type="similarity">
    <text evidence="1">Belongs to the AHA1 family.</text>
</comment>
<dbReference type="eggNOG" id="COG3832">
    <property type="taxonomic scope" value="Bacteria"/>
</dbReference>
<organism evidence="3 4">
    <name type="scientific">Hyphomonas polymorpha PS728</name>
    <dbReference type="NCBI Taxonomy" id="1280954"/>
    <lineage>
        <taxon>Bacteria</taxon>
        <taxon>Pseudomonadati</taxon>
        <taxon>Pseudomonadota</taxon>
        <taxon>Alphaproteobacteria</taxon>
        <taxon>Hyphomonadales</taxon>
        <taxon>Hyphomonadaceae</taxon>
        <taxon>Hyphomonas</taxon>
    </lineage>
</organism>